<evidence type="ECO:0000256" key="1">
    <source>
        <dbReference type="SAM" id="MobiDB-lite"/>
    </source>
</evidence>
<dbReference type="AlphaFoldDB" id="A0A099P3Z4"/>
<feature type="region of interest" description="Disordered" evidence="1">
    <location>
        <begin position="1"/>
        <end position="66"/>
    </location>
</feature>
<reference evidence="3" key="1">
    <citation type="journal article" date="2014" name="Microb. Cell Fact.">
        <title>Exploiting Issatchenkia orientalis SD108 for succinic acid production.</title>
        <authorList>
            <person name="Xiao H."/>
            <person name="Shao Z."/>
            <person name="Jiang Y."/>
            <person name="Dole S."/>
            <person name="Zhao H."/>
        </authorList>
    </citation>
    <scope>NUCLEOTIDE SEQUENCE [LARGE SCALE GENOMIC DNA]</scope>
    <source>
        <strain evidence="3">SD108</strain>
    </source>
</reference>
<name>A0A099P3Z4_PICKU</name>
<dbReference type="HOGENOM" id="CLU_725744_0_0_1"/>
<feature type="compositionally biased region" description="Basic and acidic residues" evidence="1">
    <location>
        <begin position="9"/>
        <end position="27"/>
    </location>
</feature>
<dbReference type="Proteomes" id="UP000029867">
    <property type="component" value="Unassembled WGS sequence"/>
</dbReference>
<feature type="compositionally biased region" description="Low complexity" evidence="1">
    <location>
        <begin position="343"/>
        <end position="358"/>
    </location>
</feature>
<feature type="region of interest" description="Disordered" evidence="1">
    <location>
        <begin position="320"/>
        <end position="367"/>
    </location>
</feature>
<evidence type="ECO:0000313" key="3">
    <source>
        <dbReference type="Proteomes" id="UP000029867"/>
    </source>
</evidence>
<feature type="compositionally biased region" description="Low complexity" evidence="1">
    <location>
        <begin position="172"/>
        <end position="186"/>
    </location>
</feature>
<feature type="compositionally biased region" description="Basic residues" evidence="1">
    <location>
        <begin position="42"/>
        <end position="52"/>
    </location>
</feature>
<dbReference type="VEuPathDB" id="FungiDB:C5L36_0C06685"/>
<feature type="compositionally biased region" description="Basic and acidic residues" evidence="1">
    <location>
        <begin position="112"/>
        <end position="125"/>
    </location>
</feature>
<gene>
    <name evidence="2" type="ORF">JL09_g1240</name>
</gene>
<proteinExistence type="predicted"/>
<evidence type="ECO:0000313" key="2">
    <source>
        <dbReference type="EMBL" id="KGK39675.1"/>
    </source>
</evidence>
<feature type="compositionally biased region" description="Basic and acidic residues" evidence="1">
    <location>
        <begin position="53"/>
        <end position="66"/>
    </location>
</feature>
<protein>
    <submittedName>
        <fullName evidence="2">Uncharacterized protein</fullName>
    </submittedName>
</protein>
<dbReference type="EMBL" id="JQFK01000007">
    <property type="protein sequence ID" value="KGK39675.1"/>
    <property type="molecule type" value="Genomic_DNA"/>
</dbReference>
<comment type="caution">
    <text evidence="2">The sequence shown here is derived from an EMBL/GenBank/DDBJ whole genome shotgun (WGS) entry which is preliminary data.</text>
</comment>
<sequence length="381" mass="42995">MTRKVALILKDHTPPETYCKHEQKNSESKIPSPKPLDFHNRPPVHHHKHSHGHRDADEGSGNDHENALDKKLHLPASLPMSHHHSMMCTIPARDSDNGTVFNHKYMRDHTFVPDHDTEGYRRTSLDDTDTPNHQRKGSVPMIGSLVYYKRKSRDAEDGNGPLYSNTEDIKDTSNNPDTTTTSTTTTNNTITTTTNTTVTNTSDNINNYIFHPMGHVSSEVLLDSDVCTDAEIETEIETDTDTDTDSIVLSRSVNSYHRRPSPGNLRRHFSTPTVTQAFARSQYDEFGMINSRIRSQLNPKTKKMNKFLHDQTLKNHLVTSNYHIPGFDPDPTPPTPSINTSPQDSISQSNSTDSNNNNGHRRHSRRLTCAMIFTSPKVVEL</sequence>
<feature type="region of interest" description="Disordered" evidence="1">
    <location>
        <begin position="112"/>
        <end position="138"/>
    </location>
</feature>
<organism evidence="2 3">
    <name type="scientific">Pichia kudriavzevii</name>
    <name type="common">Yeast</name>
    <name type="synonym">Issatchenkia orientalis</name>
    <dbReference type="NCBI Taxonomy" id="4909"/>
    <lineage>
        <taxon>Eukaryota</taxon>
        <taxon>Fungi</taxon>
        <taxon>Dikarya</taxon>
        <taxon>Ascomycota</taxon>
        <taxon>Saccharomycotina</taxon>
        <taxon>Pichiomycetes</taxon>
        <taxon>Pichiales</taxon>
        <taxon>Pichiaceae</taxon>
        <taxon>Pichia</taxon>
    </lineage>
</organism>
<accession>A0A099P3Z4</accession>
<feature type="region of interest" description="Disordered" evidence="1">
    <location>
        <begin position="152"/>
        <end position="186"/>
    </location>
</feature>